<comment type="caution">
    <text evidence="2">The sequence shown here is derived from an EMBL/GenBank/DDBJ whole genome shotgun (WGS) entry which is preliminary data.</text>
</comment>
<dbReference type="EMBL" id="JBHFQA010000002">
    <property type="protein sequence ID" value="KAL2102145.1"/>
    <property type="molecule type" value="Genomic_DNA"/>
</dbReference>
<dbReference type="PROSITE" id="PS50994">
    <property type="entry name" value="INTEGRASE"/>
    <property type="match status" value="1"/>
</dbReference>
<dbReference type="InterPro" id="IPR036397">
    <property type="entry name" value="RNaseH_sf"/>
</dbReference>
<evidence type="ECO:0000313" key="3">
    <source>
        <dbReference type="Proteomes" id="UP001591681"/>
    </source>
</evidence>
<dbReference type="AlphaFoldDB" id="A0ABD1KSJ5"/>
<organism evidence="2 3">
    <name type="scientific">Coilia grayii</name>
    <name type="common">Gray's grenadier anchovy</name>
    <dbReference type="NCBI Taxonomy" id="363190"/>
    <lineage>
        <taxon>Eukaryota</taxon>
        <taxon>Metazoa</taxon>
        <taxon>Chordata</taxon>
        <taxon>Craniata</taxon>
        <taxon>Vertebrata</taxon>
        <taxon>Euteleostomi</taxon>
        <taxon>Actinopterygii</taxon>
        <taxon>Neopterygii</taxon>
        <taxon>Teleostei</taxon>
        <taxon>Clupei</taxon>
        <taxon>Clupeiformes</taxon>
        <taxon>Clupeoidei</taxon>
        <taxon>Engraulidae</taxon>
        <taxon>Coilinae</taxon>
        <taxon>Coilia</taxon>
    </lineage>
</organism>
<protein>
    <recommendedName>
        <fullName evidence="1">Integrase catalytic domain-containing protein</fullName>
    </recommendedName>
</protein>
<evidence type="ECO:0000259" key="1">
    <source>
        <dbReference type="PROSITE" id="PS50994"/>
    </source>
</evidence>
<dbReference type="PANTHER" id="PTHR37984">
    <property type="entry name" value="PROTEIN CBG26694"/>
    <property type="match status" value="1"/>
</dbReference>
<dbReference type="InterPro" id="IPR050951">
    <property type="entry name" value="Retrovirus_Pol_polyprotein"/>
</dbReference>
<reference evidence="2 3" key="1">
    <citation type="submission" date="2024-09" db="EMBL/GenBank/DDBJ databases">
        <title>A chromosome-level genome assembly of Gray's grenadier anchovy, Coilia grayii.</title>
        <authorList>
            <person name="Fu Z."/>
        </authorList>
    </citation>
    <scope>NUCLEOTIDE SEQUENCE [LARGE SCALE GENOMIC DNA]</scope>
    <source>
        <strain evidence="2">G4</strain>
        <tissue evidence="2">Muscle</tissue>
    </source>
</reference>
<keyword evidence="3" id="KW-1185">Reference proteome</keyword>
<dbReference type="InterPro" id="IPR021109">
    <property type="entry name" value="Peptidase_aspartic_dom_sf"/>
</dbReference>
<dbReference type="CDD" id="cd00303">
    <property type="entry name" value="retropepsin_like"/>
    <property type="match status" value="1"/>
</dbReference>
<proteinExistence type="predicted"/>
<evidence type="ECO:0000313" key="2">
    <source>
        <dbReference type="EMBL" id="KAL2102145.1"/>
    </source>
</evidence>
<name>A0ABD1KSJ5_9TELE</name>
<dbReference type="SUPFAM" id="SSF50630">
    <property type="entry name" value="Acid proteases"/>
    <property type="match status" value="1"/>
</dbReference>
<gene>
    <name evidence="2" type="ORF">ACEWY4_001313</name>
</gene>
<dbReference type="InterPro" id="IPR012337">
    <property type="entry name" value="RNaseH-like_sf"/>
</dbReference>
<feature type="domain" description="Integrase catalytic" evidence="1">
    <location>
        <begin position="324"/>
        <end position="415"/>
    </location>
</feature>
<dbReference type="PANTHER" id="PTHR37984:SF15">
    <property type="entry name" value="INTEGRASE CATALYTIC DOMAIN-CONTAINING PROTEIN"/>
    <property type="match status" value="1"/>
</dbReference>
<accession>A0ABD1KSJ5</accession>
<dbReference type="InterPro" id="IPR001584">
    <property type="entry name" value="Integrase_cat-core"/>
</dbReference>
<dbReference type="SUPFAM" id="SSF53098">
    <property type="entry name" value="Ribonuclease H-like"/>
    <property type="match status" value="1"/>
</dbReference>
<dbReference type="Proteomes" id="UP001591681">
    <property type="component" value="Unassembled WGS sequence"/>
</dbReference>
<sequence length="468" mass="50706">MGGTPVPCLIDTGSMVSTITESFFSAHFEPLGQERLQSCHWLQLRAANGLEIPYLGYLELDVELCGKHMHDCGVLVVRDPPGAMATTVPGVLGMNVISKCYRELFGQHGSTLSELPSVSTAPQPVVKALQHCHQAEVLTTTKTSGVVNVGGRRPWRVPGGTMKVITATCSEQHSGLGTLFEPTDGELPGGLLVSPALVQVTRSSVQVSVVNVGCTDILLYPRTWLGQLSVMSIVSLPRDVVEICSMTATKGSPPLAAPSVEEQIKAVDLSPLSVEEQSQWCEECPRCQVAKETGPPASTFMGHLLASRPNETSLPGINGHSICIPSQLHSDQGRCFEGILCSMYGIQKSRMTPYHPAGNGQCERFNRTLHNLLRALPSARKRDWAACLPHVLFCYNTTPHQATGESPHFLMFGQEPQLPVDFLLGRVPPPVQGRVCDWIQEHQTRLQVAFDGARERRGRSGGLPQGQA</sequence>
<dbReference type="Gene3D" id="2.40.70.10">
    <property type="entry name" value="Acid Proteases"/>
    <property type="match status" value="1"/>
</dbReference>
<dbReference type="Gene3D" id="3.30.420.10">
    <property type="entry name" value="Ribonuclease H-like superfamily/Ribonuclease H"/>
    <property type="match status" value="1"/>
</dbReference>